<reference evidence="4 5" key="1">
    <citation type="submission" date="2018-08" db="EMBL/GenBank/DDBJ databases">
        <title>A genome reference for cultivated species of the human gut microbiota.</title>
        <authorList>
            <person name="Zou Y."/>
            <person name="Xue W."/>
            <person name="Luo G."/>
        </authorList>
    </citation>
    <scope>NUCLEOTIDE SEQUENCE [LARGE SCALE GENOMIC DNA]</scope>
    <source>
        <strain evidence="4 5">AM33-3BH</strain>
    </source>
</reference>
<dbReference type="Proteomes" id="UP000285773">
    <property type="component" value="Unassembled WGS sequence"/>
</dbReference>
<organism evidence="4 5">
    <name type="scientific">Streptococcus parasanguinis</name>
    <dbReference type="NCBI Taxonomy" id="1318"/>
    <lineage>
        <taxon>Bacteria</taxon>
        <taxon>Bacillati</taxon>
        <taxon>Bacillota</taxon>
        <taxon>Bacilli</taxon>
        <taxon>Lactobacillales</taxon>
        <taxon>Streptococcaceae</taxon>
        <taxon>Streptococcus</taxon>
    </lineage>
</organism>
<evidence type="ECO:0000259" key="3">
    <source>
        <dbReference type="Pfam" id="PF11611"/>
    </source>
</evidence>
<gene>
    <name evidence="4" type="ORF">DW820_03850</name>
</gene>
<dbReference type="PROSITE" id="PS51257">
    <property type="entry name" value="PROKAR_LIPOPROTEIN"/>
    <property type="match status" value="1"/>
</dbReference>
<dbReference type="Gene3D" id="2.60.40.1240">
    <property type="match status" value="1"/>
</dbReference>
<accession>A0A414CMK9</accession>
<keyword evidence="1 2" id="KW-0732">Signal</keyword>
<evidence type="ECO:0000313" key="5">
    <source>
        <dbReference type="Proteomes" id="UP000285773"/>
    </source>
</evidence>
<evidence type="ECO:0000256" key="2">
    <source>
        <dbReference type="SAM" id="SignalP"/>
    </source>
</evidence>
<dbReference type="Pfam" id="PF11611">
    <property type="entry name" value="DUF4352"/>
    <property type="match status" value="1"/>
</dbReference>
<sequence length="364" mass="41767">MRMKKIFKWTLFAVATLSLAACGISAQKTNSQQAKTEKAAKSSASDGQVEVSLKGGQYIKPPVLNDSEDGSYLALQLEFKNVAKESINVSDSDITIYDANNNKVKLQSGIYDHSEAFQLLKSDQLAQDKKLTGYIVFPVEKGKKYEVQYERKTYSSDKKSKPLKFAVDSSQYEDKVEASTILADEYINQVYFSGQRKVKKDDAFVLGTDLKKERSDFRAKFAADFTRQLHDYQFPEEEVTQFIDAYEKENAKRAKLTYKVKQYLPDKVVISLNPETVSMEKTILNHMQTFYQEHRKDYPGIIEANQAQNKAYREEMMASLADRPLTTPDRYDYQLTFVKKDGKWEVEKAYNSDSFMEKFEGNLS</sequence>
<feature type="signal peptide" evidence="2">
    <location>
        <begin position="1"/>
        <end position="20"/>
    </location>
</feature>
<feature type="domain" description="DUF4352" evidence="3">
    <location>
        <begin position="46"/>
        <end position="157"/>
    </location>
</feature>
<dbReference type="AlphaFoldDB" id="A0A414CMK9"/>
<feature type="chain" id="PRO_5039237928" evidence="2">
    <location>
        <begin position="21"/>
        <end position="364"/>
    </location>
</feature>
<evidence type="ECO:0000256" key="1">
    <source>
        <dbReference type="ARBA" id="ARBA00022729"/>
    </source>
</evidence>
<dbReference type="EMBL" id="QSIO01000001">
    <property type="protein sequence ID" value="RHC96266.1"/>
    <property type="molecule type" value="Genomic_DNA"/>
</dbReference>
<proteinExistence type="predicted"/>
<name>A0A414CMK9_STRPA</name>
<dbReference type="InterPro" id="IPR029051">
    <property type="entry name" value="DUF4352"/>
</dbReference>
<comment type="caution">
    <text evidence="4">The sequence shown here is derived from an EMBL/GenBank/DDBJ whole genome shotgun (WGS) entry which is preliminary data.</text>
</comment>
<dbReference type="InterPro" id="IPR029050">
    <property type="entry name" value="Immunoprotect_excell_Ig-like"/>
</dbReference>
<evidence type="ECO:0000313" key="4">
    <source>
        <dbReference type="EMBL" id="RHC96266.1"/>
    </source>
</evidence>
<protein>
    <submittedName>
        <fullName evidence="4">DUF4352 domain-containing protein</fullName>
    </submittedName>
</protein>